<reference evidence="8" key="1">
    <citation type="journal article" date="2019" name="Int. J. Syst. Evol. Microbiol.">
        <title>The Global Catalogue of Microorganisms (GCM) 10K type strain sequencing project: providing services to taxonomists for standard genome sequencing and annotation.</title>
        <authorList>
            <consortium name="The Broad Institute Genomics Platform"/>
            <consortium name="The Broad Institute Genome Sequencing Center for Infectious Disease"/>
            <person name="Wu L."/>
            <person name="Ma J."/>
        </authorList>
    </citation>
    <scope>NUCLEOTIDE SEQUENCE [LARGE SCALE GENOMIC DNA]</scope>
    <source>
        <strain evidence="8">CGMCC 4.7357</strain>
    </source>
</reference>
<keyword evidence="7" id="KW-0645">Protease</keyword>
<dbReference type="Gene3D" id="1.20.1540.10">
    <property type="entry name" value="Rhomboid-like"/>
    <property type="match status" value="1"/>
</dbReference>
<dbReference type="SUPFAM" id="SSF144091">
    <property type="entry name" value="Rhomboid-like"/>
    <property type="match status" value="1"/>
</dbReference>
<accession>A0ABV9K567</accession>
<evidence type="ECO:0000256" key="1">
    <source>
        <dbReference type="ARBA" id="ARBA00004141"/>
    </source>
</evidence>
<name>A0ABV9K567_9PORP</name>
<dbReference type="EC" id="3.4.21.-" evidence="7"/>
<evidence type="ECO:0000256" key="3">
    <source>
        <dbReference type="ARBA" id="ARBA00022989"/>
    </source>
</evidence>
<evidence type="ECO:0000313" key="8">
    <source>
        <dbReference type="Proteomes" id="UP001596020"/>
    </source>
</evidence>
<keyword evidence="7" id="KW-0378">Hydrolase</keyword>
<protein>
    <submittedName>
        <fullName evidence="7">Rhomboid family intramembrane serine protease</fullName>
        <ecNumber evidence="7">3.4.21.-</ecNumber>
    </submittedName>
</protein>
<comment type="subcellular location">
    <subcellularLocation>
        <location evidence="1">Membrane</location>
        <topology evidence="1">Multi-pass membrane protein</topology>
    </subcellularLocation>
</comment>
<keyword evidence="3 5" id="KW-1133">Transmembrane helix</keyword>
<dbReference type="PANTHER" id="PTHR43066:SF11">
    <property type="entry name" value="PEPTIDASE S54 RHOMBOID DOMAIN-CONTAINING PROTEIN"/>
    <property type="match status" value="1"/>
</dbReference>
<evidence type="ECO:0000259" key="6">
    <source>
        <dbReference type="Pfam" id="PF01694"/>
    </source>
</evidence>
<keyword evidence="4 5" id="KW-0472">Membrane</keyword>
<dbReference type="RefSeq" id="WP_380076887.1">
    <property type="nucleotide sequence ID" value="NZ_JBHSGO010000005.1"/>
</dbReference>
<feature type="transmembrane region" description="Helical" evidence="5">
    <location>
        <begin position="147"/>
        <end position="176"/>
    </location>
</feature>
<evidence type="ECO:0000256" key="5">
    <source>
        <dbReference type="SAM" id="Phobius"/>
    </source>
</evidence>
<evidence type="ECO:0000256" key="4">
    <source>
        <dbReference type="ARBA" id="ARBA00023136"/>
    </source>
</evidence>
<gene>
    <name evidence="7" type="ORF">ACFO3G_00310</name>
</gene>
<comment type="caution">
    <text evidence="7">The sequence shown here is derived from an EMBL/GenBank/DDBJ whole genome shotgun (WGS) entry which is preliminary data.</text>
</comment>
<dbReference type="PANTHER" id="PTHR43066">
    <property type="entry name" value="RHOMBOID-RELATED PROTEIN"/>
    <property type="match status" value="1"/>
</dbReference>
<dbReference type="GO" id="GO:0006508">
    <property type="term" value="P:proteolysis"/>
    <property type="evidence" value="ECO:0007669"/>
    <property type="project" value="UniProtKB-KW"/>
</dbReference>
<sequence>MFDNSSLINRNFPPATKHLIIINVVMWVASIIMPRLGIDLIDLLGLHYFGASKFNAVQLVTNMFLHDTSGFGHIFFNMFSLWMFGRVIEQAWGSKRYLLFYMTCGLTASFLQELVWYFQCADLPNMINIPTQYGLVAFPKAEVLNQILAVGASGAVFGLLLAFGMILPNAAIYLFFVPIPIKAKYFVIGYGLIELFYGVSSTMPGHAGMDNVAHFAHLGGMIGGLILILIWRKKGIIGGPYN</sequence>
<organism evidence="7 8">
    <name type="scientific">Falsiporphyromonas endometrii</name>
    <dbReference type="NCBI Taxonomy" id="1387297"/>
    <lineage>
        <taxon>Bacteria</taxon>
        <taxon>Pseudomonadati</taxon>
        <taxon>Bacteroidota</taxon>
        <taxon>Bacteroidia</taxon>
        <taxon>Bacteroidales</taxon>
        <taxon>Porphyromonadaceae</taxon>
        <taxon>Falsiporphyromonas</taxon>
    </lineage>
</organism>
<feature type="transmembrane region" description="Helical" evidence="5">
    <location>
        <begin position="183"/>
        <end position="200"/>
    </location>
</feature>
<evidence type="ECO:0000256" key="2">
    <source>
        <dbReference type="ARBA" id="ARBA00022692"/>
    </source>
</evidence>
<dbReference type="Pfam" id="PF01694">
    <property type="entry name" value="Rhomboid"/>
    <property type="match status" value="1"/>
</dbReference>
<keyword evidence="8" id="KW-1185">Reference proteome</keyword>
<dbReference type="Proteomes" id="UP001596020">
    <property type="component" value="Unassembled WGS sequence"/>
</dbReference>
<proteinExistence type="predicted"/>
<keyword evidence="2 5" id="KW-0812">Transmembrane</keyword>
<dbReference type="EMBL" id="JBHSGO010000005">
    <property type="protein sequence ID" value="MFC4665079.1"/>
    <property type="molecule type" value="Genomic_DNA"/>
</dbReference>
<dbReference type="InterPro" id="IPR022764">
    <property type="entry name" value="Peptidase_S54_rhomboid_dom"/>
</dbReference>
<evidence type="ECO:0000313" key="7">
    <source>
        <dbReference type="EMBL" id="MFC4665079.1"/>
    </source>
</evidence>
<feature type="domain" description="Peptidase S54 rhomboid" evidence="6">
    <location>
        <begin position="56"/>
        <end position="232"/>
    </location>
</feature>
<dbReference type="GO" id="GO:0008233">
    <property type="term" value="F:peptidase activity"/>
    <property type="evidence" value="ECO:0007669"/>
    <property type="project" value="UniProtKB-KW"/>
</dbReference>
<feature type="transmembrane region" description="Helical" evidence="5">
    <location>
        <begin position="212"/>
        <end position="231"/>
    </location>
</feature>
<feature type="transmembrane region" description="Helical" evidence="5">
    <location>
        <begin position="97"/>
        <end position="118"/>
    </location>
</feature>
<feature type="transmembrane region" description="Helical" evidence="5">
    <location>
        <begin position="68"/>
        <end position="85"/>
    </location>
</feature>
<dbReference type="InterPro" id="IPR035952">
    <property type="entry name" value="Rhomboid-like_sf"/>
</dbReference>
<feature type="transmembrane region" description="Helical" evidence="5">
    <location>
        <begin position="20"/>
        <end position="38"/>
    </location>
</feature>